<organism evidence="3">
    <name type="scientific">Schizophyllum commune (strain H4-8 / FGSC 9210)</name>
    <name type="common">Split gill fungus</name>
    <dbReference type="NCBI Taxonomy" id="578458"/>
    <lineage>
        <taxon>Eukaryota</taxon>
        <taxon>Fungi</taxon>
        <taxon>Dikarya</taxon>
        <taxon>Basidiomycota</taxon>
        <taxon>Agaricomycotina</taxon>
        <taxon>Agaricomycetes</taxon>
        <taxon>Agaricomycetidae</taxon>
        <taxon>Agaricales</taxon>
        <taxon>Schizophyllaceae</taxon>
        <taxon>Schizophyllum</taxon>
    </lineage>
</organism>
<dbReference type="RefSeq" id="XP_003034625.1">
    <property type="nucleotide sequence ID" value="XM_003034579.1"/>
</dbReference>
<gene>
    <name evidence="2" type="ORF">SCHCODRAFT_10862</name>
</gene>
<feature type="compositionally biased region" description="Basic residues" evidence="1">
    <location>
        <begin position="59"/>
        <end position="74"/>
    </location>
</feature>
<dbReference type="HOGENOM" id="CLU_943841_0_0_1"/>
<protein>
    <submittedName>
        <fullName evidence="2">Expressed protein</fullName>
    </submittedName>
</protein>
<dbReference type="GeneID" id="9585822"/>
<dbReference type="VEuPathDB" id="FungiDB:SCHCODRAFT_010862"/>
<reference evidence="2 3" key="1">
    <citation type="journal article" date="2010" name="Nat. Biotechnol.">
        <title>Genome sequence of the model mushroom Schizophyllum commune.</title>
        <authorList>
            <person name="Ohm R.A."/>
            <person name="de Jong J.F."/>
            <person name="Lugones L.G."/>
            <person name="Aerts A."/>
            <person name="Kothe E."/>
            <person name="Stajich J.E."/>
            <person name="de Vries R.P."/>
            <person name="Record E."/>
            <person name="Levasseur A."/>
            <person name="Baker S.E."/>
            <person name="Bartholomew K.A."/>
            <person name="Coutinho P.M."/>
            <person name="Erdmann S."/>
            <person name="Fowler T.J."/>
            <person name="Gathman A.C."/>
            <person name="Lombard V."/>
            <person name="Henrissat B."/>
            <person name="Knabe N."/>
            <person name="Kuees U."/>
            <person name="Lilly W.W."/>
            <person name="Lindquist E."/>
            <person name="Lucas S."/>
            <person name="Magnuson J.K."/>
            <person name="Piumi F."/>
            <person name="Raudaskoski M."/>
            <person name="Salamov A."/>
            <person name="Schmutz J."/>
            <person name="Schwarze F.W.M.R."/>
            <person name="vanKuyk P.A."/>
            <person name="Horton J.S."/>
            <person name="Grigoriev I.V."/>
            <person name="Woesten H.A.B."/>
        </authorList>
    </citation>
    <scope>NUCLEOTIDE SEQUENCE [LARGE SCALE GENOMIC DNA]</scope>
    <source>
        <strain evidence="3">H4-8 / FGSC 9210</strain>
    </source>
</reference>
<dbReference type="Proteomes" id="UP000007431">
    <property type="component" value="Unassembled WGS sequence"/>
</dbReference>
<accession>D8PXR6</accession>
<evidence type="ECO:0000256" key="1">
    <source>
        <dbReference type="SAM" id="MobiDB-lite"/>
    </source>
</evidence>
<name>D8PXR6_SCHCM</name>
<evidence type="ECO:0000313" key="2">
    <source>
        <dbReference type="EMBL" id="EFI99722.1"/>
    </source>
</evidence>
<dbReference type="InParanoid" id="D8PXR6"/>
<feature type="region of interest" description="Disordered" evidence="1">
    <location>
        <begin position="55"/>
        <end position="74"/>
    </location>
</feature>
<dbReference type="EMBL" id="GL377304">
    <property type="protein sequence ID" value="EFI99722.1"/>
    <property type="molecule type" value="Genomic_DNA"/>
</dbReference>
<proteinExistence type="predicted"/>
<dbReference type="AlphaFoldDB" id="D8PXR6"/>
<dbReference type="KEGG" id="scm:SCHCO_010862"/>
<sequence>MRRHQLETAAEQGIDACDERVMARLHYQEQRWVPGGRRQRFGDMNGQEVKYIHEGQKARAGHKNRKKKCTRRRKGSPGEYLCAVRTVSFGPCYKKYHAQGGAQVISVTVFRRVRVVDGTKDAARSAGCTLTPGELRVVLLVNVLRRVSRSVSVTAPFLAGVSGGPASALSLDVLNVLRRPESKCCCKPLSALTLTVDGRENTALAWPSRSSPFALPELDRGKASRSTGELVTVCVVSAVVALGVERGGSPLDGRIRSRSTLCWPNDSVPVLVIVVDRRLMLPALAPIGVLSADTG</sequence>
<keyword evidence="3" id="KW-1185">Reference proteome</keyword>
<evidence type="ECO:0000313" key="3">
    <source>
        <dbReference type="Proteomes" id="UP000007431"/>
    </source>
</evidence>